<comment type="pathway">
    <text evidence="1 7">Amino-acid degradation; L-proline degradation into L-glutamate; L-glutamate from L-proline: step 2/2.</text>
</comment>
<dbReference type="Gene3D" id="3.40.605.10">
    <property type="entry name" value="Aldehyde Dehydrogenase, Chain A, domain 1"/>
    <property type="match status" value="1"/>
</dbReference>
<dbReference type="InterPro" id="IPR005931">
    <property type="entry name" value="P5CDH/ALDH4A1"/>
</dbReference>
<organism evidence="10 11">
    <name type="scientific">Limulus polyphemus</name>
    <name type="common">Atlantic horseshoe crab</name>
    <dbReference type="NCBI Taxonomy" id="6850"/>
    <lineage>
        <taxon>Eukaryota</taxon>
        <taxon>Metazoa</taxon>
        <taxon>Ecdysozoa</taxon>
        <taxon>Arthropoda</taxon>
        <taxon>Chelicerata</taxon>
        <taxon>Merostomata</taxon>
        <taxon>Xiphosura</taxon>
        <taxon>Limulidae</taxon>
        <taxon>Limulus</taxon>
    </lineage>
</organism>
<evidence type="ECO:0000259" key="9">
    <source>
        <dbReference type="Pfam" id="PF00171"/>
    </source>
</evidence>
<keyword evidence="3 7" id="KW-0560">Oxidoreductase</keyword>
<name>A0ABM1BN62_LIMPO</name>
<evidence type="ECO:0000256" key="8">
    <source>
        <dbReference type="RuleBase" id="RU366030"/>
    </source>
</evidence>
<sequence>MMAFACLMRQVSGSSVSHMTRFSASARFLTLATQVEDFQVTNEPVLEYLKGSAERKTLETALNKYKNDCQDIPIVVGNEEIRKGDVKYQVMPFDHSKKIAKYYWANADVVQKAINTSIEARKDWEAQPISEKIKVFMKAADLVSGKYRMELNAATMLGQGKTIVQAEIDAAAELADFYRFNAYFAKELMKYQPLSPTPSVSVNTFRHRGIEGFVASISPFNFTAIGGNLASAPTIMGNVVIWKPSDTALLANYITFKLMREAGFPPGVINFVPADGPVFGNTICSSPHLAGVNFTGSVATFQHLWKQIAENLESYHNFPRLVGECGGKNYHFVHPSAHVQSVVNGTIRSAFEFGGQKCSACSRMFVPESLWDQIREGLLETRKQLKLDSPLEYDTFLSAVIDEKAFNRIKGYIDYAKMSSNLEVIGGGNCDNSKGYYIEPAIIVAKDPKDRIMQEEIFGPVLTVYVYSDKQLEEALTLASDTAPFGLTGAIFASDEKFIAQATEFLKMSAGNFYINDKSTGSVVGQQPFGGGRVSGTNDKAGGPHCLLRWTSPQVIKETFKPLSDWFYPYMKN</sequence>
<dbReference type="NCBIfam" id="TIGR01236">
    <property type="entry name" value="D1pyr5carbox1"/>
    <property type="match status" value="1"/>
</dbReference>
<proteinExistence type="inferred from homology"/>
<comment type="catalytic activity">
    <reaction evidence="6 7">
        <text>L-glutamate 5-semialdehyde + NAD(+) + H2O = L-glutamate + NADH + 2 H(+)</text>
        <dbReference type="Rhea" id="RHEA:30235"/>
        <dbReference type="ChEBI" id="CHEBI:15377"/>
        <dbReference type="ChEBI" id="CHEBI:15378"/>
        <dbReference type="ChEBI" id="CHEBI:29985"/>
        <dbReference type="ChEBI" id="CHEBI:57540"/>
        <dbReference type="ChEBI" id="CHEBI:57945"/>
        <dbReference type="ChEBI" id="CHEBI:58066"/>
        <dbReference type="EC" id="1.2.1.88"/>
    </reaction>
</comment>
<dbReference type="Proteomes" id="UP000694941">
    <property type="component" value="Unplaced"/>
</dbReference>
<dbReference type="PANTHER" id="PTHR42862">
    <property type="entry name" value="DELTA-1-PYRROLINE-5-CARBOXYLATE DEHYDROGENASE 1, ISOFORM A-RELATED"/>
    <property type="match status" value="1"/>
</dbReference>
<evidence type="ECO:0000256" key="6">
    <source>
        <dbReference type="ARBA" id="ARBA00048142"/>
    </source>
</evidence>
<keyword evidence="10" id="KW-1185">Reference proteome</keyword>
<dbReference type="InterPro" id="IPR016163">
    <property type="entry name" value="Ald_DH_C"/>
</dbReference>
<feature type="domain" description="Aldehyde dehydrogenase" evidence="9">
    <location>
        <begin position="91"/>
        <end position="554"/>
    </location>
</feature>
<keyword evidence="4 7" id="KW-0520">NAD</keyword>
<dbReference type="CDD" id="cd07123">
    <property type="entry name" value="ALDH_F4-17_P5CDH"/>
    <property type="match status" value="1"/>
</dbReference>
<evidence type="ECO:0000256" key="3">
    <source>
        <dbReference type="ARBA" id="ARBA00023002"/>
    </source>
</evidence>
<accession>A0ABM1BN62</accession>
<protein>
    <recommendedName>
        <fullName evidence="7 8">Multifunctional fusion protein</fullName>
    </recommendedName>
    <domain>
        <recommendedName>
            <fullName evidence="8">Delta-1-pyrroline-5-carboxylate dehydrogenase</fullName>
            <shortName evidence="8">P5C dehydrogenase</shortName>
        </recommendedName>
        <alternativeName>
            <fullName evidence="7">L-glutamate gamma-semialdehyde dehydrogenase</fullName>
        </alternativeName>
    </domain>
    <domain>
        <recommendedName>
            <fullName evidence="7">L-glutamate gamma-semialdehyde dehydrogenase</fullName>
            <ecNumber evidence="7">1.2.1.88</ecNumber>
        </recommendedName>
    </domain>
</protein>
<evidence type="ECO:0000256" key="2">
    <source>
        <dbReference type="ARBA" id="ARBA00009986"/>
    </source>
</evidence>
<dbReference type="InterPro" id="IPR016161">
    <property type="entry name" value="Ald_DH/histidinol_DH"/>
</dbReference>
<dbReference type="SUPFAM" id="SSF53720">
    <property type="entry name" value="ALDH-like"/>
    <property type="match status" value="1"/>
</dbReference>
<dbReference type="Gene3D" id="3.40.309.10">
    <property type="entry name" value="Aldehyde Dehydrogenase, Chain A, domain 2"/>
    <property type="match status" value="1"/>
</dbReference>
<dbReference type="InterPro" id="IPR016162">
    <property type="entry name" value="Ald_DH_N"/>
</dbReference>
<dbReference type="PANTHER" id="PTHR42862:SF1">
    <property type="entry name" value="DELTA-1-PYRROLINE-5-CARBOXYLATE DEHYDROGENASE 2, ISOFORM A-RELATED"/>
    <property type="match status" value="1"/>
</dbReference>
<evidence type="ECO:0000313" key="10">
    <source>
        <dbReference type="Proteomes" id="UP000694941"/>
    </source>
</evidence>
<gene>
    <name evidence="11" type="primary">LOC106469426</name>
</gene>
<evidence type="ECO:0000256" key="1">
    <source>
        <dbReference type="ARBA" id="ARBA00004786"/>
    </source>
</evidence>
<dbReference type="Pfam" id="PF00171">
    <property type="entry name" value="Aldedh"/>
    <property type="match status" value="1"/>
</dbReference>
<dbReference type="GeneID" id="106469426"/>
<evidence type="ECO:0000256" key="5">
    <source>
        <dbReference type="ARBA" id="ARBA00023062"/>
    </source>
</evidence>
<evidence type="ECO:0000256" key="7">
    <source>
        <dbReference type="RuleBase" id="RU366016"/>
    </source>
</evidence>
<keyword evidence="5 7" id="KW-0642">Proline metabolism</keyword>
<evidence type="ECO:0000313" key="11">
    <source>
        <dbReference type="RefSeq" id="XP_013785374.1"/>
    </source>
</evidence>
<evidence type="ECO:0000256" key="4">
    <source>
        <dbReference type="ARBA" id="ARBA00023027"/>
    </source>
</evidence>
<dbReference type="PROSITE" id="PS00070">
    <property type="entry name" value="ALDEHYDE_DEHYDR_CYS"/>
    <property type="match status" value="1"/>
</dbReference>
<dbReference type="EC" id="1.2.1.88" evidence="7"/>
<dbReference type="RefSeq" id="XP_013785374.1">
    <property type="nucleotide sequence ID" value="XM_013929920.2"/>
</dbReference>
<comment type="similarity">
    <text evidence="2 7">Belongs to the aldehyde dehydrogenase family.</text>
</comment>
<dbReference type="InterPro" id="IPR015590">
    <property type="entry name" value="Aldehyde_DH_dom"/>
</dbReference>
<dbReference type="InterPro" id="IPR016160">
    <property type="entry name" value="Ald_DH_CS_CYS"/>
</dbReference>
<dbReference type="InterPro" id="IPR050485">
    <property type="entry name" value="Proline_metab_enzyme"/>
</dbReference>
<reference evidence="11" key="1">
    <citation type="submission" date="2025-08" db="UniProtKB">
        <authorList>
            <consortium name="RefSeq"/>
        </authorList>
    </citation>
    <scope>IDENTIFICATION</scope>
    <source>
        <tissue evidence="11">Muscle</tissue>
    </source>
</reference>